<dbReference type="Gene3D" id="3.60.15.10">
    <property type="entry name" value="Ribonuclease Z/Hydroxyacylglutathione hydrolase-like"/>
    <property type="match status" value="1"/>
</dbReference>
<accession>A0A4U8Z7X9</accession>
<dbReference type="CDD" id="cd16277">
    <property type="entry name" value="metallo-hydrolase-like_MBL-fold"/>
    <property type="match status" value="1"/>
</dbReference>
<protein>
    <submittedName>
        <fullName evidence="6">MBL fold metallo-hydrolase</fullName>
    </submittedName>
</protein>
<dbReference type="GO" id="GO:0016787">
    <property type="term" value="F:hydrolase activity"/>
    <property type="evidence" value="ECO:0007669"/>
    <property type="project" value="UniProtKB-KW"/>
</dbReference>
<dbReference type="SMART" id="SM00849">
    <property type="entry name" value="Lactamase_B"/>
    <property type="match status" value="1"/>
</dbReference>
<dbReference type="Pfam" id="PF00753">
    <property type="entry name" value="Lactamase_B"/>
    <property type="match status" value="1"/>
</dbReference>
<sequence>MGGSRPVFQIGDASLVKVEEQLLHAIPPSFLYPGMTPKEFAAVQPTLTASDLEPSRDALVLSVHTWVVRTPRHLILIDTGSGNDKERPTNPLFHRQNLPYLERLDQAGVDPEAVDFVFNTHLHVDHSGWNTRLINGKWIPTFPNARYVFPKAERDYYSSPTSHNEANRPSLGVYEDSVLPVIEAGLVDFIAPEGGKYLDIFEFIPTRGHSIGHMSIGLTSGGETAIFAGDVLHTALQLARPDVNSVFCEFAADALDSRQRLLKRAAETRALYLSSHFPGSSAGFVAADGDRFTWRYV</sequence>
<evidence type="ECO:0000256" key="1">
    <source>
        <dbReference type="ARBA" id="ARBA00007749"/>
    </source>
</evidence>
<feature type="domain" description="Metallo-beta-lactamase" evidence="5">
    <location>
        <begin position="62"/>
        <end position="276"/>
    </location>
</feature>
<geneLocation type="plasmid" evidence="6 7">
    <name>3</name>
</geneLocation>
<dbReference type="PANTHER" id="PTHR42978">
    <property type="entry name" value="QUORUM-QUENCHING LACTONASE YTNP-RELATED-RELATED"/>
    <property type="match status" value="1"/>
</dbReference>
<proteinExistence type="inferred from homology"/>
<dbReference type="OrthoDB" id="9773738at2"/>
<name>A0A4U8Z7X9_METTU</name>
<keyword evidence="4" id="KW-0862">Zinc</keyword>
<reference evidence="6 7" key="1">
    <citation type="submission" date="2019-03" db="EMBL/GenBank/DDBJ databases">
        <authorList>
            <person name="Kox A.R. M."/>
        </authorList>
    </citation>
    <scope>NUCLEOTIDE SEQUENCE [LARGE SCALE GENOMIC DNA]</scope>
    <source>
        <strain evidence="6">MTUNDRAET4 annotated genome</strain>
        <plasmid evidence="7">3</plasmid>
    </source>
</reference>
<evidence type="ECO:0000313" key="7">
    <source>
        <dbReference type="Proteomes" id="UP000294360"/>
    </source>
</evidence>
<dbReference type="RefSeq" id="WP_134493490.1">
    <property type="nucleotide sequence ID" value="NZ_CP139087.1"/>
</dbReference>
<evidence type="ECO:0000256" key="2">
    <source>
        <dbReference type="ARBA" id="ARBA00022723"/>
    </source>
</evidence>
<gene>
    <name evidence="6" type="ORF">MTUNDRAET4_0254</name>
</gene>
<evidence type="ECO:0000313" key="6">
    <source>
        <dbReference type="EMBL" id="VFU17771.1"/>
    </source>
</evidence>
<dbReference type="SUPFAM" id="SSF56281">
    <property type="entry name" value="Metallo-hydrolase/oxidoreductase"/>
    <property type="match status" value="1"/>
</dbReference>
<dbReference type="AlphaFoldDB" id="A0A4U8Z7X9"/>
<dbReference type="InterPro" id="IPR036866">
    <property type="entry name" value="RibonucZ/Hydroxyglut_hydro"/>
</dbReference>
<dbReference type="PANTHER" id="PTHR42978:SF6">
    <property type="entry name" value="QUORUM-QUENCHING LACTONASE YTNP-RELATED"/>
    <property type="match status" value="1"/>
</dbReference>
<evidence type="ECO:0000256" key="3">
    <source>
        <dbReference type="ARBA" id="ARBA00022801"/>
    </source>
</evidence>
<dbReference type="InterPro" id="IPR001279">
    <property type="entry name" value="Metallo-B-lactamas"/>
</dbReference>
<keyword evidence="3 6" id="KW-0378">Hydrolase</keyword>
<dbReference type="GO" id="GO:0046872">
    <property type="term" value="F:metal ion binding"/>
    <property type="evidence" value="ECO:0007669"/>
    <property type="project" value="UniProtKB-KW"/>
</dbReference>
<dbReference type="EMBL" id="LR536452">
    <property type="protein sequence ID" value="VFU17771.1"/>
    <property type="molecule type" value="Genomic_DNA"/>
</dbReference>
<keyword evidence="2" id="KW-0479">Metal-binding</keyword>
<dbReference type="Proteomes" id="UP000294360">
    <property type="component" value="Plasmid 3"/>
</dbReference>
<dbReference type="KEGG" id="mtun:MTUNDRAET4_0254.2"/>
<comment type="similarity">
    <text evidence="1">Belongs to the metallo-beta-lactamase superfamily.</text>
</comment>
<evidence type="ECO:0000259" key="5">
    <source>
        <dbReference type="SMART" id="SM00849"/>
    </source>
</evidence>
<dbReference type="InterPro" id="IPR051013">
    <property type="entry name" value="MBL_superfamily_lactonases"/>
</dbReference>
<organism evidence="6 7">
    <name type="scientific">Methylocella tundrae</name>
    <dbReference type="NCBI Taxonomy" id="227605"/>
    <lineage>
        <taxon>Bacteria</taxon>
        <taxon>Pseudomonadati</taxon>
        <taxon>Pseudomonadota</taxon>
        <taxon>Alphaproteobacteria</taxon>
        <taxon>Hyphomicrobiales</taxon>
        <taxon>Beijerinckiaceae</taxon>
        <taxon>Methylocella</taxon>
    </lineage>
</organism>
<keyword evidence="6" id="KW-0614">Plasmid</keyword>
<evidence type="ECO:0000256" key="4">
    <source>
        <dbReference type="ARBA" id="ARBA00022833"/>
    </source>
</evidence>